<name>A0A553NUC2_TIGCA</name>
<dbReference type="AlphaFoldDB" id="A0A553NUC2"/>
<sequence length="179" mass="20227">MKTFIALYPCLAIVAFFGFYLPPFAESQPLPSSINTEDKSNSSKPSPSKPQTHIHLVEDNDEARKEYFLRQKEHQLQWSANTGGRIVLDPKQRPDVRFRRFVIGSSDARTPNPQIMIKHMGKRSSDDEVKNVVKSEAEAQDSAQSRQGDEDFRRRLALAFMLSGGEEHRKPTFGASYGG</sequence>
<dbReference type="Proteomes" id="UP000318571">
    <property type="component" value="Chromosome 1"/>
</dbReference>
<evidence type="ECO:0000256" key="1">
    <source>
        <dbReference type="SAM" id="MobiDB-lite"/>
    </source>
</evidence>
<keyword evidence="3" id="KW-1185">Reference proteome</keyword>
<proteinExistence type="predicted"/>
<gene>
    <name evidence="2" type="ORF">TCAL_01412</name>
</gene>
<dbReference type="EMBL" id="VCGU01000010">
    <property type="protein sequence ID" value="TRY69029.1"/>
    <property type="molecule type" value="Genomic_DNA"/>
</dbReference>
<evidence type="ECO:0000313" key="2">
    <source>
        <dbReference type="EMBL" id="TRY69029.1"/>
    </source>
</evidence>
<reference evidence="2 3" key="1">
    <citation type="journal article" date="2018" name="Nat. Ecol. Evol.">
        <title>Genomic signatures of mitonuclear coevolution across populations of Tigriopus californicus.</title>
        <authorList>
            <person name="Barreto F.S."/>
            <person name="Watson E.T."/>
            <person name="Lima T.G."/>
            <person name="Willett C.S."/>
            <person name="Edmands S."/>
            <person name="Li W."/>
            <person name="Burton R.S."/>
        </authorList>
    </citation>
    <scope>NUCLEOTIDE SEQUENCE [LARGE SCALE GENOMIC DNA]</scope>
    <source>
        <strain evidence="2 3">San Diego</strain>
    </source>
</reference>
<evidence type="ECO:0000313" key="3">
    <source>
        <dbReference type="Proteomes" id="UP000318571"/>
    </source>
</evidence>
<feature type="region of interest" description="Disordered" evidence="1">
    <location>
        <begin position="31"/>
        <end position="54"/>
    </location>
</feature>
<comment type="caution">
    <text evidence="2">The sequence shown here is derived from an EMBL/GenBank/DDBJ whole genome shotgun (WGS) entry which is preliminary data.</text>
</comment>
<organism evidence="2 3">
    <name type="scientific">Tigriopus californicus</name>
    <name type="common">Marine copepod</name>
    <dbReference type="NCBI Taxonomy" id="6832"/>
    <lineage>
        <taxon>Eukaryota</taxon>
        <taxon>Metazoa</taxon>
        <taxon>Ecdysozoa</taxon>
        <taxon>Arthropoda</taxon>
        <taxon>Crustacea</taxon>
        <taxon>Multicrustacea</taxon>
        <taxon>Hexanauplia</taxon>
        <taxon>Copepoda</taxon>
        <taxon>Harpacticoida</taxon>
        <taxon>Harpacticidae</taxon>
        <taxon>Tigriopus</taxon>
    </lineage>
</organism>
<protein>
    <submittedName>
        <fullName evidence="2">Uncharacterized protein</fullName>
    </submittedName>
</protein>
<accession>A0A553NUC2</accession>